<evidence type="ECO:0000313" key="2">
    <source>
        <dbReference type="EMBL" id="KAK3910050.1"/>
    </source>
</evidence>
<reference evidence="2" key="1">
    <citation type="submission" date="2021-07" db="EMBL/GenBank/DDBJ databases">
        <authorList>
            <person name="Catto M.A."/>
            <person name="Jacobson A."/>
            <person name="Kennedy G."/>
            <person name="Labadie P."/>
            <person name="Hunt B.G."/>
            <person name="Srinivasan R."/>
        </authorList>
    </citation>
    <scope>NUCLEOTIDE SEQUENCE</scope>
    <source>
        <strain evidence="2">PL_HMW_Pooled</strain>
        <tissue evidence="2">Head</tissue>
    </source>
</reference>
<dbReference type="EMBL" id="JAHWGI010000142">
    <property type="protein sequence ID" value="KAK3910050.1"/>
    <property type="molecule type" value="Genomic_DNA"/>
</dbReference>
<gene>
    <name evidence="2" type="ORF">KUF71_020059</name>
</gene>
<name>A0AAE1GY71_9NEOP</name>
<reference evidence="2" key="2">
    <citation type="journal article" date="2023" name="BMC Genomics">
        <title>Pest status, molecular evolution, and epigenetic factors derived from the genome assembly of Frankliniella fusca, a thysanopteran phytovirus vector.</title>
        <authorList>
            <person name="Catto M.A."/>
            <person name="Labadie P.E."/>
            <person name="Jacobson A.L."/>
            <person name="Kennedy G.G."/>
            <person name="Srinivasan R."/>
            <person name="Hunt B.G."/>
        </authorList>
    </citation>
    <scope>NUCLEOTIDE SEQUENCE</scope>
    <source>
        <strain evidence="2">PL_HMW_Pooled</strain>
    </source>
</reference>
<evidence type="ECO:0000256" key="1">
    <source>
        <dbReference type="SAM" id="MobiDB-lite"/>
    </source>
</evidence>
<feature type="region of interest" description="Disordered" evidence="1">
    <location>
        <begin position="37"/>
        <end position="61"/>
    </location>
</feature>
<dbReference type="AlphaFoldDB" id="A0AAE1GY71"/>
<organism evidence="2 3">
    <name type="scientific">Frankliniella fusca</name>
    <dbReference type="NCBI Taxonomy" id="407009"/>
    <lineage>
        <taxon>Eukaryota</taxon>
        <taxon>Metazoa</taxon>
        <taxon>Ecdysozoa</taxon>
        <taxon>Arthropoda</taxon>
        <taxon>Hexapoda</taxon>
        <taxon>Insecta</taxon>
        <taxon>Pterygota</taxon>
        <taxon>Neoptera</taxon>
        <taxon>Paraneoptera</taxon>
        <taxon>Thysanoptera</taxon>
        <taxon>Terebrantia</taxon>
        <taxon>Thripoidea</taxon>
        <taxon>Thripidae</taxon>
        <taxon>Frankliniella</taxon>
    </lineage>
</organism>
<keyword evidence="3" id="KW-1185">Reference proteome</keyword>
<sequence>MSTLAHDRKRKRGPYKAYEYRDSNAVLPQSTYYASLKPRAIKRRKRTDSSDSRPTPRTSEEATLNVVNEDCNLVTSASACCLEVDLEVECMPEFDLSLPTENPTLIDHLDEGEEVAESDNEYSNHSDSETLEEELSDDNDDTPTVENADHFNSSDDSEDELEGNTLCKGYSLNLSVPDKIKMFLLLLTKKKYNLSYSAAESIMELAGIFLRTDTFFQPSKYLMKSVIDSYSFSLTVHHLCPGCGLHIGILSEELNEKKCGKCSQTFKVYENLKLGYVFLYISIKDQLKILLENGLDPHLLDCANRQKMSKGAYMNKIYMMERCTKILLTRDLYLLIFFIDGLQVAVTSKNLALPILFTLNELPLHIRRSNVMMASVWLGKKKPIMNEYLKPFVKECWDLSNSGLIYRCNGTTKKKTIKALMCISDSVARPTLRNSTQFNGRFGCGLCYHPGIKLQHQKGKTRSYSIARGEYPLRTHNETMNLARTADATGLRQQGIRGVSILSDIPGFDTVRCLDLDLFHALVNTAKRFANLWFHKRYNGLPFSICSKFNDVNDRLLAITPTNNVSRAPRSLAERSDYRGHEWFYWVLLYSIPVLKGFLPSKYLNHWGLLVSSMVMLMQNCVAKSEVVYAGRSLKQSNLEIDYLYGKVHVTFSVHLLTHLERSVEDFGQPWTHSAFVYESFNGEIKNTIKSSNGISHQICKLMQLKIALQTMKHDLFYAMNECERQYLDKMSTSSKKLAASHLSLGSVDLLGSPQIKRLTEECFQALAKAGVSCERVRDYPFYDRCIASDELYHACSYSRVSKQENSIVMLENENVFQIYLLVVVGNSCYALGHFLIEKKRYKLCEGVHLPHFRMFDLNPESSLRCVPLSEFRCKLLSFGVKFSRNEIVIFSCVNVLNMEMLT</sequence>
<feature type="compositionally biased region" description="Acidic residues" evidence="1">
    <location>
        <begin position="129"/>
        <end position="143"/>
    </location>
</feature>
<dbReference type="PANTHER" id="PTHR46579:SF1">
    <property type="entry name" value="F5_8 TYPE C DOMAIN-CONTAINING PROTEIN"/>
    <property type="match status" value="1"/>
</dbReference>
<comment type="caution">
    <text evidence="2">The sequence shown here is derived from an EMBL/GenBank/DDBJ whole genome shotgun (WGS) entry which is preliminary data.</text>
</comment>
<evidence type="ECO:0000313" key="3">
    <source>
        <dbReference type="Proteomes" id="UP001219518"/>
    </source>
</evidence>
<protein>
    <submittedName>
        <fullName evidence="2">WD repeat- and FYVE domain-containing protein 4</fullName>
    </submittedName>
</protein>
<dbReference type="PANTHER" id="PTHR46579">
    <property type="entry name" value="F5/8 TYPE C DOMAIN-CONTAINING PROTEIN-RELATED"/>
    <property type="match status" value="1"/>
</dbReference>
<accession>A0AAE1GY71</accession>
<proteinExistence type="predicted"/>
<feature type="region of interest" description="Disordered" evidence="1">
    <location>
        <begin position="111"/>
        <end position="162"/>
    </location>
</feature>
<dbReference type="Proteomes" id="UP001219518">
    <property type="component" value="Unassembled WGS sequence"/>
</dbReference>
<feature type="compositionally biased region" description="Acidic residues" evidence="1">
    <location>
        <begin position="111"/>
        <end position="120"/>
    </location>
</feature>